<dbReference type="PANTHER" id="PTHR11237:SF4">
    <property type="entry name" value="5-DEMETHOXYUBIQUINONE HYDROXYLASE, MITOCHONDRIAL"/>
    <property type="match status" value="1"/>
</dbReference>
<keyword evidence="9" id="KW-0830">Ubiquinone</keyword>
<feature type="binding site" evidence="8">
    <location>
        <position position="44"/>
    </location>
    <ligand>
        <name>Fe cation</name>
        <dbReference type="ChEBI" id="CHEBI:24875"/>
        <label>2</label>
    </ligand>
</feature>
<dbReference type="Proteomes" id="UP000242474">
    <property type="component" value="Unassembled WGS sequence"/>
</dbReference>
<dbReference type="PANTHER" id="PTHR11237">
    <property type="entry name" value="COENZYME Q10 BIOSYNTHESIS PROTEIN 7"/>
    <property type="match status" value="1"/>
</dbReference>
<dbReference type="EC" id="1.14.99.60" evidence="8"/>
<evidence type="ECO:0000256" key="2">
    <source>
        <dbReference type="ARBA" id="ARBA00022688"/>
    </source>
</evidence>
<dbReference type="SUPFAM" id="SSF47240">
    <property type="entry name" value="Ferritin-like"/>
    <property type="match status" value="1"/>
</dbReference>
<dbReference type="HAMAP" id="MF_01658">
    <property type="entry name" value="COQ7"/>
    <property type="match status" value="1"/>
</dbReference>
<dbReference type="GO" id="GO:0016709">
    <property type="term" value="F:oxidoreductase activity, acting on paired donors, with incorporation or reduction of molecular oxygen, NAD(P)H as one donor, and incorporation of one atom of oxygen"/>
    <property type="evidence" value="ECO:0007669"/>
    <property type="project" value="UniProtKB-UniRule"/>
</dbReference>
<dbReference type="GO" id="GO:0046872">
    <property type="term" value="F:metal ion binding"/>
    <property type="evidence" value="ECO:0007669"/>
    <property type="project" value="UniProtKB-KW"/>
</dbReference>
<dbReference type="EMBL" id="KZ303523">
    <property type="protein sequence ID" value="PIA14035.1"/>
    <property type="molecule type" value="Genomic_DNA"/>
</dbReference>
<evidence type="ECO:0000256" key="4">
    <source>
        <dbReference type="ARBA" id="ARBA00023002"/>
    </source>
</evidence>
<gene>
    <name evidence="8" type="primary">COQ7</name>
    <name evidence="9" type="ORF">COEREDRAFT_94225</name>
</gene>
<comment type="catalytic activity">
    <reaction evidence="8">
        <text>a 5-methoxy-2-methyl-3-(all-trans-polyprenyl)benzene-1,4-diol + AH2 + O2 = a 3-demethylubiquinol + A + H2O</text>
        <dbReference type="Rhea" id="RHEA:50908"/>
        <dbReference type="Rhea" id="RHEA-COMP:10859"/>
        <dbReference type="Rhea" id="RHEA-COMP:10914"/>
        <dbReference type="ChEBI" id="CHEBI:13193"/>
        <dbReference type="ChEBI" id="CHEBI:15377"/>
        <dbReference type="ChEBI" id="CHEBI:15379"/>
        <dbReference type="ChEBI" id="CHEBI:17499"/>
        <dbReference type="ChEBI" id="CHEBI:84167"/>
        <dbReference type="ChEBI" id="CHEBI:84422"/>
        <dbReference type="EC" id="1.14.99.60"/>
    </reaction>
</comment>
<evidence type="ECO:0000256" key="8">
    <source>
        <dbReference type="HAMAP-Rule" id="MF_03194"/>
    </source>
</evidence>
<keyword evidence="2 8" id="KW-0831">Ubiquinone biosynthesis</keyword>
<feature type="binding site" evidence="8">
    <location>
        <position position="132"/>
    </location>
    <ligand>
        <name>Fe cation</name>
        <dbReference type="ChEBI" id="CHEBI:24875"/>
        <label>2</label>
    </ligand>
</feature>
<keyword evidence="8" id="KW-0496">Mitochondrion</keyword>
<keyword evidence="5 8" id="KW-0408">Iron</keyword>
<feature type="binding site" evidence="8">
    <location>
        <position position="132"/>
    </location>
    <ligand>
        <name>Fe cation</name>
        <dbReference type="ChEBI" id="CHEBI:24875"/>
        <label>1</label>
    </ligand>
</feature>
<keyword evidence="3 8" id="KW-0479">Metal-binding</keyword>
<comment type="similarity">
    <text evidence="8">Belongs to the COQ7 family.</text>
</comment>
<keyword evidence="4 8" id="KW-0560">Oxidoreductase</keyword>
<accession>A0A2G5B4V5</accession>
<keyword evidence="7 8" id="KW-0472">Membrane</keyword>
<evidence type="ECO:0000256" key="5">
    <source>
        <dbReference type="ARBA" id="ARBA00023004"/>
    </source>
</evidence>
<comment type="subunit">
    <text evidence="8">Component of a multi-subunit COQ enzyme complex, composed of at least COQ3, COQ4, COQ5, COQ6, COQ7 and COQ9.</text>
</comment>
<dbReference type="AlphaFoldDB" id="A0A2G5B4V5"/>
<evidence type="ECO:0000256" key="1">
    <source>
        <dbReference type="ARBA" id="ARBA00004749"/>
    </source>
</evidence>
<dbReference type="InterPro" id="IPR009078">
    <property type="entry name" value="Ferritin-like_SF"/>
</dbReference>
<proteinExistence type="inferred from homology"/>
<dbReference type="InterPro" id="IPR011566">
    <property type="entry name" value="Ubq_synth_Coq7"/>
</dbReference>
<keyword evidence="6 8" id="KW-0503">Monooxygenase</keyword>
<evidence type="ECO:0000256" key="6">
    <source>
        <dbReference type="ARBA" id="ARBA00023033"/>
    </source>
</evidence>
<dbReference type="STRING" id="763665.A0A2G5B4V5"/>
<organism evidence="9 10">
    <name type="scientific">Coemansia reversa (strain ATCC 12441 / NRRL 1564)</name>
    <dbReference type="NCBI Taxonomy" id="763665"/>
    <lineage>
        <taxon>Eukaryota</taxon>
        <taxon>Fungi</taxon>
        <taxon>Fungi incertae sedis</taxon>
        <taxon>Zoopagomycota</taxon>
        <taxon>Kickxellomycotina</taxon>
        <taxon>Kickxellomycetes</taxon>
        <taxon>Kickxellales</taxon>
        <taxon>Kickxellaceae</taxon>
        <taxon>Coemansia</taxon>
    </lineage>
</organism>
<evidence type="ECO:0000256" key="7">
    <source>
        <dbReference type="ARBA" id="ARBA00023136"/>
    </source>
</evidence>
<feature type="binding site" evidence="8">
    <location>
        <position position="96"/>
    </location>
    <ligand>
        <name>Fe cation</name>
        <dbReference type="ChEBI" id="CHEBI:24875"/>
        <label>2</label>
    </ligand>
</feature>
<feature type="binding site" evidence="8">
    <location>
        <position position="44"/>
    </location>
    <ligand>
        <name>Fe cation</name>
        <dbReference type="ChEBI" id="CHEBI:24875"/>
        <label>1</label>
    </ligand>
</feature>
<evidence type="ECO:0000256" key="3">
    <source>
        <dbReference type="ARBA" id="ARBA00022723"/>
    </source>
</evidence>
<reference evidence="9 10" key="1">
    <citation type="journal article" date="2015" name="Genome Biol. Evol.">
        <title>Phylogenomic analyses indicate that early fungi evolved digesting cell walls of algal ancestors of land plants.</title>
        <authorList>
            <person name="Chang Y."/>
            <person name="Wang S."/>
            <person name="Sekimoto S."/>
            <person name="Aerts A.L."/>
            <person name="Choi C."/>
            <person name="Clum A."/>
            <person name="LaButti K.M."/>
            <person name="Lindquist E.A."/>
            <person name="Yee Ngan C."/>
            <person name="Ohm R.A."/>
            <person name="Salamov A.A."/>
            <person name="Grigoriev I.V."/>
            <person name="Spatafora J.W."/>
            <person name="Berbee M.L."/>
        </authorList>
    </citation>
    <scope>NUCLEOTIDE SEQUENCE [LARGE SCALE GENOMIC DNA]</scope>
    <source>
        <strain evidence="9 10">NRRL 1564</strain>
    </source>
</reference>
<dbReference type="GO" id="GO:0006744">
    <property type="term" value="P:ubiquinone biosynthetic process"/>
    <property type="evidence" value="ECO:0007669"/>
    <property type="project" value="UniProtKB-UniRule"/>
</dbReference>
<dbReference type="Pfam" id="PF03232">
    <property type="entry name" value="COQ7"/>
    <property type="match status" value="1"/>
</dbReference>
<dbReference type="GO" id="GO:0031314">
    <property type="term" value="C:extrinsic component of mitochondrial inner membrane"/>
    <property type="evidence" value="ECO:0007669"/>
    <property type="project" value="UniProtKB-UniRule"/>
</dbReference>
<comment type="function">
    <text evidence="8">Catalyzes the hydroxylation of 2-polyprenyl-3-methyl-6-methoxy-1,4-benzoquinol (DMQH2) during ubiquinone biosynthesis. Has also a structural role in the COQ enzyme complex, stabilizing other COQ polypeptides.</text>
</comment>
<evidence type="ECO:0000313" key="9">
    <source>
        <dbReference type="EMBL" id="PIA14035.1"/>
    </source>
</evidence>
<feature type="binding site" evidence="8">
    <location>
        <position position="135"/>
    </location>
    <ligand>
        <name>Fe cation</name>
        <dbReference type="ChEBI" id="CHEBI:24875"/>
        <label>2</label>
    </ligand>
</feature>
<comment type="cofactor">
    <cofactor evidence="8">
        <name>Fe cation</name>
        <dbReference type="ChEBI" id="CHEBI:24875"/>
    </cofactor>
    <text evidence="8">Binds 2 iron ions per subunit.</text>
</comment>
<dbReference type="OrthoDB" id="275371at2759"/>
<keyword evidence="8" id="KW-0999">Mitochondrion inner membrane</keyword>
<dbReference type="GO" id="GO:0008682">
    <property type="term" value="F:3-demethoxyubiquinol 3-hydroxylase activity"/>
    <property type="evidence" value="ECO:0007669"/>
    <property type="project" value="UniProtKB-EC"/>
</dbReference>
<dbReference type="CDD" id="cd01042">
    <property type="entry name" value="DMQH"/>
    <property type="match status" value="1"/>
</dbReference>
<feature type="binding site" evidence="8">
    <location>
        <position position="13"/>
    </location>
    <ligand>
        <name>Fe cation</name>
        <dbReference type="ChEBI" id="CHEBI:24875"/>
        <label>1</label>
    </ligand>
</feature>
<feature type="binding site" evidence="8">
    <location>
        <position position="47"/>
    </location>
    <ligand>
        <name>Fe cation</name>
        <dbReference type="ChEBI" id="CHEBI:24875"/>
        <label>1</label>
    </ligand>
</feature>
<keyword evidence="10" id="KW-1185">Reference proteome</keyword>
<evidence type="ECO:0000313" key="10">
    <source>
        <dbReference type="Proteomes" id="UP000242474"/>
    </source>
</evidence>
<comment type="pathway">
    <text evidence="1 8">Cofactor biosynthesis; ubiquinone biosynthesis.</text>
</comment>
<dbReference type="UniPathway" id="UPA00232"/>
<name>A0A2G5B4V5_COERN</name>
<comment type="subcellular location">
    <subcellularLocation>
        <location evidence="8">Mitochondrion inner membrane</location>
        <topology evidence="8">Peripheral membrane protein</topology>
        <orientation evidence="8">Matrix side</orientation>
    </subcellularLocation>
</comment>
<protein>
    <recommendedName>
        <fullName evidence="8">5-demethoxyubiquinone hydroxylase, mitochondrial</fullName>
        <shortName evidence="8">DMQ hydroxylase</shortName>
        <ecNumber evidence="8">1.14.99.60</ecNumber>
    </recommendedName>
    <alternativeName>
        <fullName evidence="8">Ubiquinone biosynthesis monooxygenase COQ7</fullName>
    </alternativeName>
</protein>
<sequence length="171" mass="19388">MIDKFIRVNQAGETAAVTIYKGQMAVLGGDPELRELLTHMRDQEVVHLDIMDKHIVDYRVRPTLLQPVAAIGGYILGVVSAMLGTKSAMTCTEAVETRIGMHYNDQLRDLHLLKHEQLEELKKTIAKCRDEELEHLDTAVDHGARMAPLYKMQFEFIKNGCSVAIWLCQRI</sequence>